<dbReference type="STRING" id="1458985.BJP34_02810"/>
<sequence>MNQSPNTGTVLIVDDNPNNLSVLYKTLESAGFQVRVEMDGEGTIEQVEYEPPDLILLDVNMPGIDGFETCKQLKNNPKSQDIPIIFMTAFADINHKIKGLSLGAVDYIPKPFEQEEVLARVRLHLKLNFLTKTLAEQNAYLQDAKQKAEVANQAKSEFLANMSHELRTPLNGILGYAQILQRDAAKAASKGERNLTPKQLEGLKIIQKSGSHLLTLINDILDLSKIEAGKMALYPTEFNLPTFLEEVVGIIRMRATEKDIVLRFQQKSNLPTGVKADEKRLRQVLINLLDNAVKFTDQGNVTFNVGVIEDQNHNSVDQEQYSQIQHRRICFEIIDTGIGISPQQLENIFQPFEQTGDSKYRAAGTGLGLAISRQLVEFMGSQLNVKSELSKGSMFWFDVALPVVKVTEAKRNIAGQVMGYHGKRRKLLVVDDNKENRLVLLNMLEPLGFEVVTADNGQQGLDVAITILPDLILTDLFMPVKTAFTMVPEMREIPDLKNVPIIALSARTFDIVQKQSQMLGCEGFLAKPIDQDRLLGLLEQLLQLQWVDE</sequence>
<dbReference type="GO" id="GO:0005886">
    <property type="term" value="C:plasma membrane"/>
    <property type="evidence" value="ECO:0007669"/>
    <property type="project" value="TreeGrafter"/>
</dbReference>
<dbReference type="PROSITE" id="PS50110">
    <property type="entry name" value="RESPONSE_REGULATORY"/>
    <property type="match status" value="2"/>
</dbReference>
<feature type="domain" description="Response regulatory" evidence="17">
    <location>
        <begin position="426"/>
        <end position="542"/>
    </location>
</feature>
<dbReference type="CDD" id="cd00082">
    <property type="entry name" value="HisKA"/>
    <property type="match status" value="1"/>
</dbReference>
<feature type="modified residue" description="4-aspartylphosphate" evidence="14">
    <location>
        <position position="58"/>
    </location>
</feature>
<evidence type="ECO:0000256" key="6">
    <source>
        <dbReference type="ARBA" id="ARBA00022679"/>
    </source>
</evidence>
<dbReference type="PRINTS" id="PR00344">
    <property type="entry name" value="BCTRLSENSOR"/>
</dbReference>
<dbReference type="CDD" id="cd19920">
    <property type="entry name" value="REC_PA4781-like"/>
    <property type="match status" value="1"/>
</dbReference>
<evidence type="ECO:0000256" key="12">
    <source>
        <dbReference type="ARBA" id="ARBA00023306"/>
    </source>
</evidence>
<evidence type="ECO:0000256" key="9">
    <source>
        <dbReference type="ARBA" id="ARBA00022840"/>
    </source>
</evidence>
<dbReference type="Gene3D" id="6.10.250.690">
    <property type="match status" value="1"/>
</dbReference>
<feature type="domain" description="Histidine kinase" evidence="16">
    <location>
        <begin position="161"/>
        <end position="403"/>
    </location>
</feature>
<organism evidence="18 19">
    <name type="scientific">Moorena producens PAL-8-15-08-1</name>
    <dbReference type="NCBI Taxonomy" id="1458985"/>
    <lineage>
        <taxon>Bacteria</taxon>
        <taxon>Bacillati</taxon>
        <taxon>Cyanobacteriota</taxon>
        <taxon>Cyanophyceae</taxon>
        <taxon>Coleofasciculales</taxon>
        <taxon>Coleofasciculaceae</taxon>
        <taxon>Moorena</taxon>
    </lineage>
</organism>
<evidence type="ECO:0000256" key="1">
    <source>
        <dbReference type="ARBA" id="ARBA00000085"/>
    </source>
</evidence>
<dbReference type="SMART" id="SM00387">
    <property type="entry name" value="HATPase_c"/>
    <property type="match status" value="1"/>
</dbReference>
<keyword evidence="12" id="KW-0131">Cell cycle</keyword>
<keyword evidence="8" id="KW-0418">Kinase</keyword>
<proteinExistence type="inferred from homology"/>
<evidence type="ECO:0000256" key="11">
    <source>
        <dbReference type="ARBA" id="ARBA00023136"/>
    </source>
</evidence>
<feature type="domain" description="Response regulatory" evidence="17">
    <location>
        <begin position="9"/>
        <end position="125"/>
    </location>
</feature>
<comment type="subcellular location">
    <subcellularLocation>
        <location evidence="2">Membrane</location>
    </subcellularLocation>
</comment>
<dbReference type="CDD" id="cd16922">
    <property type="entry name" value="HATPase_EvgS-ArcB-TorS-like"/>
    <property type="match status" value="1"/>
</dbReference>
<dbReference type="Proteomes" id="UP000177870">
    <property type="component" value="Chromosome"/>
</dbReference>
<dbReference type="InterPro" id="IPR003661">
    <property type="entry name" value="HisK_dim/P_dom"/>
</dbReference>
<reference evidence="19" key="1">
    <citation type="submission" date="2016-10" db="EMBL/GenBank/DDBJ databases">
        <title>Comparative genomics uncovers the prolific and rare metabolic potential of the cyanobacterial genus Moorea.</title>
        <authorList>
            <person name="Leao T."/>
            <person name="Castelao G."/>
            <person name="Korobeynikov A."/>
            <person name="Monroe E.A."/>
            <person name="Podell S."/>
            <person name="Glukhov E."/>
            <person name="Allen E."/>
            <person name="Gerwick W.H."/>
            <person name="Gerwick L."/>
        </authorList>
    </citation>
    <scope>NUCLEOTIDE SEQUENCE [LARGE SCALE GENOMIC DNA]</scope>
    <source>
        <strain evidence="19">PAL-8-15-08-1</strain>
    </source>
</reference>
<dbReference type="PANTHER" id="PTHR43047">
    <property type="entry name" value="TWO-COMPONENT HISTIDINE PROTEIN KINASE"/>
    <property type="match status" value="1"/>
</dbReference>
<keyword evidence="7" id="KW-0547">Nucleotide-binding</keyword>
<dbReference type="PROSITE" id="PS50109">
    <property type="entry name" value="HIS_KIN"/>
    <property type="match status" value="1"/>
</dbReference>
<dbReference type="InterPro" id="IPR004358">
    <property type="entry name" value="Sig_transdc_His_kin-like_C"/>
</dbReference>
<keyword evidence="10" id="KW-0902">Two-component regulatory system</keyword>
<dbReference type="InterPro" id="IPR011006">
    <property type="entry name" value="CheY-like_superfamily"/>
</dbReference>
<feature type="coiled-coil region" evidence="15">
    <location>
        <begin position="127"/>
        <end position="161"/>
    </location>
</feature>
<dbReference type="GO" id="GO:0005524">
    <property type="term" value="F:ATP binding"/>
    <property type="evidence" value="ECO:0007669"/>
    <property type="project" value="UniProtKB-KW"/>
</dbReference>
<gene>
    <name evidence="18" type="ORF">BJP34_02810</name>
</gene>
<dbReference type="AlphaFoldDB" id="A0A1D8TM63"/>
<evidence type="ECO:0000256" key="2">
    <source>
        <dbReference type="ARBA" id="ARBA00004370"/>
    </source>
</evidence>
<evidence type="ECO:0000256" key="14">
    <source>
        <dbReference type="PROSITE-ProRule" id="PRU00169"/>
    </source>
</evidence>
<dbReference type="FunFam" id="1.10.287.130:FF:000038">
    <property type="entry name" value="Sensory transduction histidine kinase"/>
    <property type="match status" value="1"/>
</dbReference>
<keyword evidence="15" id="KW-0175">Coiled coil</keyword>
<dbReference type="GO" id="GO:0000155">
    <property type="term" value="F:phosphorelay sensor kinase activity"/>
    <property type="evidence" value="ECO:0007669"/>
    <property type="project" value="InterPro"/>
</dbReference>
<keyword evidence="6" id="KW-0808">Transferase</keyword>
<dbReference type="Gene3D" id="3.40.50.2300">
    <property type="match status" value="2"/>
</dbReference>
<dbReference type="GO" id="GO:0009927">
    <property type="term" value="F:histidine phosphotransfer kinase activity"/>
    <property type="evidence" value="ECO:0007669"/>
    <property type="project" value="TreeGrafter"/>
</dbReference>
<evidence type="ECO:0000259" key="17">
    <source>
        <dbReference type="PROSITE" id="PS50110"/>
    </source>
</evidence>
<dbReference type="InterPro" id="IPR036890">
    <property type="entry name" value="HATPase_C_sf"/>
</dbReference>
<name>A0A1D8TM63_9CYAN</name>
<dbReference type="KEGG" id="mpro:BJP34_02810"/>
<keyword evidence="5 14" id="KW-0597">Phosphoprotein</keyword>
<feature type="modified residue" description="4-aspartylphosphate" evidence="14">
    <location>
        <position position="475"/>
    </location>
</feature>
<comment type="similarity">
    <text evidence="3">In the N-terminal section; belongs to the phytochrome family.</text>
</comment>
<dbReference type="Pfam" id="PF00512">
    <property type="entry name" value="HisKA"/>
    <property type="match status" value="1"/>
</dbReference>
<dbReference type="SMART" id="SM00388">
    <property type="entry name" value="HisKA"/>
    <property type="match status" value="1"/>
</dbReference>
<keyword evidence="11" id="KW-0472">Membrane</keyword>
<dbReference type="SMART" id="SM00448">
    <property type="entry name" value="REC"/>
    <property type="match status" value="2"/>
</dbReference>
<evidence type="ECO:0000256" key="3">
    <source>
        <dbReference type="ARBA" id="ARBA00006402"/>
    </source>
</evidence>
<evidence type="ECO:0000259" key="16">
    <source>
        <dbReference type="PROSITE" id="PS50109"/>
    </source>
</evidence>
<dbReference type="InterPro" id="IPR005467">
    <property type="entry name" value="His_kinase_dom"/>
</dbReference>
<dbReference type="CDD" id="cd17546">
    <property type="entry name" value="REC_hyHK_CKI1_RcsC-like"/>
    <property type="match status" value="1"/>
</dbReference>
<evidence type="ECO:0000256" key="8">
    <source>
        <dbReference type="ARBA" id="ARBA00022777"/>
    </source>
</evidence>
<dbReference type="Pfam" id="PF02518">
    <property type="entry name" value="HATPase_c"/>
    <property type="match status" value="1"/>
</dbReference>
<evidence type="ECO:0000256" key="5">
    <source>
        <dbReference type="ARBA" id="ARBA00022553"/>
    </source>
</evidence>
<evidence type="ECO:0000256" key="13">
    <source>
        <dbReference type="ARBA" id="ARBA00074306"/>
    </source>
</evidence>
<accession>A0A1D8TM63</accession>
<evidence type="ECO:0000256" key="7">
    <source>
        <dbReference type="ARBA" id="ARBA00022741"/>
    </source>
</evidence>
<dbReference type="EC" id="2.7.13.3" evidence="4"/>
<dbReference type="InterPro" id="IPR003594">
    <property type="entry name" value="HATPase_dom"/>
</dbReference>
<dbReference type="PANTHER" id="PTHR43047:SF72">
    <property type="entry name" value="OSMOSENSING HISTIDINE PROTEIN KINASE SLN1"/>
    <property type="match status" value="1"/>
</dbReference>
<dbReference type="EMBL" id="CP017599">
    <property type="protein sequence ID" value="AOW98515.1"/>
    <property type="molecule type" value="Genomic_DNA"/>
</dbReference>
<evidence type="ECO:0000256" key="10">
    <source>
        <dbReference type="ARBA" id="ARBA00023012"/>
    </source>
</evidence>
<dbReference type="RefSeq" id="WP_070391022.1">
    <property type="nucleotide sequence ID" value="NZ_CP017599.1"/>
</dbReference>
<comment type="catalytic activity">
    <reaction evidence="1">
        <text>ATP + protein L-histidine = ADP + protein N-phospho-L-histidine.</text>
        <dbReference type="EC" id="2.7.13.3"/>
    </reaction>
</comment>
<dbReference type="Pfam" id="PF00072">
    <property type="entry name" value="Response_reg"/>
    <property type="match status" value="2"/>
</dbReference>
<dbReference type="FunFam" id="3.30.565.10:FF:000010">
    <property type="entry name" value="Sensor histidine kinase RcsC"/>
    <property type="match status" value="1"/>
</dbReference>
<protein>
    <recommendedName>
        <fullName evidence="13">Circadian input-output histidine kinase CikA</fullName>
        <ecNumber evidence="4">2.7.13.3</ecNumber>
    </recommendedName>
</protein>
<keyword evidence="9" id="KW-0067">ATP-binding</keyword>
<dbReference type="InterPro" id="IPR001789">
    <property type="entry name" value="Sig_transdc_resp-reg_receiver"/>
</dbReference>
<evidence type="ECO:0000313" key="18">
    <source>
        <dbReference type="EMBL" id="AOW98515.1"/>
    </source>
</evidence>
<dbReference type="SUPFAM" id="SSF55874">
    <property type="entry name" value="ATPase domain of HSP90 chaperone/DNA topoisomerase II/histidine kinase"/>
    <property type="match status" value="1"/>
</dbReference>
<dbReference type="Gene3D" id="3.30.565.10">
    <property type="entry name" value="Histidine kinase-like ATPase, C-terminal domain"/>
    <property type="match status" value="1"/>
</dbReference>
<dbReference type="SUPFAM" id="SSF52172">
    <property type="entry name" value="CheY-like"/>
    <property type="match status" value="2"/>
</dbReference>
<evidence type="ECO:0000256" key="15">
    <source>
        <dbReference type="SAM" id="Coils"/>
    </source>
</evidence>
<evidence type="ECO:0000313" key="19">
    <source>
        <dbReference type="Proteomes" id="UP000177870"/>
    </source>
</evidence>
<dbReference type="Gene3D" id="1.10.287.130">
    <property type="match status" value="1"/>
</dbReference>
<evidence type="ECO:0000256" key="4">
    <source>
        <dbReference type="ARBA" id="ARBA00012438"/>
    </source>
</evidence>